<evidence type="ECO:0000259" key="4">
    <source>
        <dbReference type="Pfam" id="PF26635"/>
    </source>
</evidence>
<gene>
    <name evidence="5" type="ORF">D7I46_01265</name>
</gene>
<evidence type="ECO:0000313" key="5">
    <source>
        <dbReference type="EMBL" id="AYF99831.1"/>
    </source>
</evidence>
<dbReference type="Pfam" id="PF26635">
    <property type="entry name" value="DUF8208"/>
    <property type="match status" value="1"/>
</dbReference>
<feature type="region of interest" description="Disordered" evidence="1">
    <location>
        <begin position="748"/>
        <end position="767"/>
    </location>
</feature>
<organism evidence="5 6">
    <name type="scientific">Lactococcus allomyrinae</name>
    <dbReference type="NCBI Taxonomy" id="2419773"/>
    <lineage>
        <taxon>Bacteria</taxon>
        <taxon>Bacillati</taxon>
        <taxon>Bacillota</taxon>
        <taxon>Bacilli</taxon>
        <taxon>Lactobacillales</taxon>
        <taxon>Streptococcaceae</taxon>
        <taxon>Lactococcus</taxon>
    </lineage>
</organism>
<dbReference type="KEGG" id="lact:D7I46_01265"/>
<feature type="domain" description="DUF8208" evidence="4">
    <location>
        <begin position="52"/>
        <end position="456"/>
    </location>
</feature>
<evidence type="ECO:0000256" key="3">
    <source>
        <dbReference type="SAM" id="SignalP"/>
    </source>
</evidence>
<feature type="transmembrane region" description="Helical" evidence="2">
    <location>
        <begin position="470"/>
        <end position="487"/>
    </location>
</feature>
<evidence type="ECO:0000313" key="6">
    <source>
        <dbReference type="Proteomes" id="UP000269374"/>
    </source>
</evidence>
<accession>A0A387BCT5</accession>
<proteinExistence type="predicted"/>
<protein>
    <recommendedName>
        <fullName evidence="4">DUF8208 domain-containing protein</fullName>
    </recommendedName>
</protein>
<keyword evidence="2" id="KW-1133">Transmembrane helix</keyword>
<feature type="chain" id="PRO_5017183970" description="DUF8208 domain-containing protein" evidence="3">
    <location>
        <begin position="28"/>
        <end position="767"/>
    </location>
</feature>
<feature type="transmembrane region" description="Helical" evidence="2">
    <location>
        <begin position="437"/>
        <end position="458"/>
    </location>
</feature>
<feature type="transmembrane region" description="Helical" evidence="2">
    <location>
        <begin position="160"/>
        <end position="180"/>
    </location>
</feature>
<reference evidence="5 6" key="1">
    <citation type="submission" date="2018-09" db="EMBL/GenBank/DDBJ databases">
        <title>Genome sequencing of strain 1JSPR-7.</title>
        <authorList>
            <person name="Heo J."/>
            <person name="Kim S.-J."/>
            <person name="Kwon S.-W."/>
        </authorList>
    </citation>
    <scope>NUCLEOTIDE SEQUENCE [LARGE SCALE GENOMIC DNA]</scope>
    <source>
        <strain evidence="5 6">1JSPR-7</strain>
    </source>
</reference>
<evidence type="ECO:0000256" key="2">
    <source>
        <dbReference type="SAM" id="Phobius"/>
    </source>
</evidence>
<keyword evidence="3" id="KW-0732">Signal</keyword>
<keyword evidence="2" id="KW-0472">Membrane</keyword>
<feature type="transmembrane region" description="Helical" evidence="2">
    <location>
        <begin position="368"/>
        <end position="391"/>
    </location>
</feature>
<keyword evidence="6" id="KW-1185">Reference proteome</keyword>
<dbReference type="EMBL" id="CP032627">
    <property type="protein sequence ID" value="AYF99831.1"/>
    <property type="molecule type" value="Genomic_DNA"/>
</dbReference>
<sequence>MRFKKTKIGGLLVSFTFLLSLRIQAFADDSLMSKDSAEAIKHIRAWQDYVSTQSVIWDIFRLIGWGIVKFFFSINQALADFMTWYISPAKGIFSILSQGSSAKASVSDQIAASPFAFLFFVGTAVIVVGVTIAIALNAFHYFTGKGRPVNELIMTLLKNAGIIMLAPYMLMFGLLIFQSLSSAVGFTNSTTTDANGLKVTLASQMIGNNLIDAEDANAQDLPIYGKAKYEEDTTIKGNYGESNLNPFRLIPIGAIAGSGYAVGSEGGVEAYTKPSDIYNIDINQIVKNSPYNSDNHTSTDWVHAAHGDFGSKVSDFFSSGNADVDKENLIIYTARNIDLNENPNPDKKASYYLDSRTSGIPSISAGVYVWHVSWLPIIIGEFALTMVYIFAIFKIAKIAWEFINLLILGIPTGAVKIGTEEGARFILDETFEMLLSLFMTVIGVNMFIGFSTVIGTLVSGWQASGMYENLLKSVITPILLLMFAGFSREDPRFWRASGAMQGNSNMGMTTRGLVGSMMAMNAAKSAIGGVTRLGKNVVGSDIKGAMQRSAAQNGGKTTIGGTLANLRGARAASFMGGKVNRGFQEGMNAYHKSSAKTARKNAEHHDNSKGKIKAAAVGLGAGIISPGIEAAGSIRKGSRNFGKTMMKNTSVAKRTGASEKMNEAVRNGDDRKLEHLENKAKAKQDAVRYSIPHRHDISAVRKANKATTRAYETESKIGLAREYAAYVSLPPKAQKEMRFEEVNRHPLHEVNVDSNMSLPPKRPTKKY</sequence>
<feature type="transmembrane region" description="Helical" evidence="2">
    <location>
        <begin position="115"/>
        <end position="139"/>
    </location>
</feature>
<feature type="signal peptide" evidence="3">
    <location>
        <begin position="1"/>
        <end position="27"/>
    </location>
</feature>
<dbReference type="RefSeq" id="WP_120771220.1">
    <property type="nucleotide sequence ID" value="NZ_CP032627.1"/>
</dbReference>
<dbReference type="Proteomes" id="UP000269374">
    <property type="component" value="Chromosome"/>
</dbReference>
<feature type="transmembrane region" description="Helical" evidence="2">
    <location>
        <begin position="398"/>
        <end position="417"/>
    </location>
</feature>
<dbReference type="InterPro" id="IPR058521">
    <property type="entry name" value="DUF8208"/>
</dbReference>
<dbReference type="AlphaFoldDB" id="A0A387BCT5"/>
<name>A0A387BCT5_9LACT</name>
<evidence type="ECO:0000256" key="1">
    <source>
        <dbReference type="SAM" id="MobiDB-lite"/>
    </source>
</evidence>
<keyword evidence="2" id="KW-0812">Transmembrane</keyword>